<organism evidence="1">
    <name type="scientific">marine metagenome</name>
    <dbReference type="NCBI Taxonomy" id="408172"/>
    <lineage>
        <taxon>unclassified sequences</taxon>
        <taxon>metagenomes</taxon>
        <taxon>ecological metagenomes</taxon>
    </lineage>
</organism>
<dbReference type="AlphaFoldDB" id="A0A382RMH7"/>
<evidence type="ECO:0000313" key="1">
    <source>
        <dbReference type="EMBL" id="SVC98913.1"/>
    </source>
</evidence>
<accession>A0A382RMH7</accession>
<proteinExistence type="predicted"/>
<feature type="non-terminal residue" evidence="1">
    <location>
        <position position="153"/>
    </location>
</feature>
<reference evidence="1" key="1">
    <citation type="submission" date="2018-05" db="EMBL/GenBank/DDBJ databases">
        <authorList>
            <person name="Lanie J.A."/>
            <person name="Ng W.-L."/>
            <person name="Kazmierczak K.M."/>
            <person name="Andrzejewski T.M."/>
            <person name="Davidsen T.M."/>
            <person name="Wayne K.J."/>
            <person name="Tettelin H."/>
            <person name="Glass J.I."/>
            <person name="Rusch D."/>
            <person name="Podicherti R."/>
            <person name="Tsui H.-C.T."/>
            <person name="Winkler M.E."/>
        </authorList>
    </citation>
    <scope>NUCLEOTIDE SEQUENCE</scope>
</reference>
<gene>
    <name evidence="1" type="ORF">METZ01_LOCUS351767</name>
</gene>
<protein>
    <recommendedName>
        <fullName evidence="2">DUF1501 domain-containing protein</fullName>
    </recommendedName>
</protein>
<dbReference type="EMBL" id="UINC01122847">
    <property type="protein sequence ID" value="SVC98913.1"/>
    <property type="molecule type" value="Genomic_DNA"/>
</dbReference>
<name>A0A382RMH7_9ZZZZ</name>
<evidence type="ECO:0008006" key="2">
    <source>
        <dbReference type="Google" id="ProtNLM"/>
    </source>
</evidence>
<sequence>MVTKSKKQNQKKDPVLVVVQLSGGNDFLNTVIPFTNGIYYDVRSYVGHTEEEVLPFTKDLAFHPNAESFRELYKQGKMAIIQGIGYENSIRSHFRAMDIWHTCEPNTVATEGWLAKVIRELDPNSVNPLTAISFGKGLPRALAAPGVIATSVD</sequence>
<feature type="non-terminal residue" evidence="1">
    <location>
        <position position="1"/>
    </location>
</feature>